<gene>
    <name evidence="1" type="ORF">PVAP13_9NG380200</name>
</gene>
<dbReference type="Proteomes" id="UP000823388">
    <property type="component" value="Chromosome 9N"/>
</dbReference>
<dbReference type="PANTHER" id="PTHR47865">
    <property type="entry name" value="OS05G0580550 PROTEIN"/>
    <property type="match status" value="1"/>
</dbReference>
<comment type="caution">
    <text evidence="1">The sequence shown here is derived from an EMBL/GenBank/DDBJ whole genome shotgun (WGS) entry which is preliminary data.</text>
</comment>
<name>A0A8T0MNF8_PANVG</name>
<proteinExistence type="predicted"/>
<keyword evidence="2" id="KW-1185">Reference proteome</keyword>
<evidence type="ECO:0000313" key="1">
    <source>
        <dbReference type="EMBL" id="KAG2538565.1"/>
    </source>
</evidence>
<dbReference type="PANTHER" id="PTHR47865:SF1">
    <property type="entry name" value="OS08G0106700 PROTEIN"/>
    <property type="match status" value="1"/>
</dbReference>
<protein>
    <submittedName>
        <fullName evidence="1">Uncharacterized protein</fullName>
    </submittedName>
</protein>
<dbReference type="AlphaFoldDB" id="A0A8T0MNF8"/>
<sequence>MSFNKKILNLYRCANDNGATSSASRPSKRARIIGSHGDGLVAALDRAERLSDGIKKAAKGDKTLPQGLYEIVDNLPSFEHDRKSFYFGYLVNRPHVARAFDSLPYDHKITWISRFVSDNFHV</sequence>
<accession>A0A8T0MNF8</accession>
<reference evidence="1" key="1">
    <citation type="submission" date="2020-05" db="EMBL/GenBank/DDBJ databases">
        <title>WGS assembly of Panicum virgatum.</title>
        <authorList>
            <person name="Lovell J.T."/>
            <person name="Jenkins J."/>
            <person name="Shu S."/>
            <person name="Juenger T.E."/>
            <person name="Schmutz J."/>
        </authorList>
    </citation>
    <scope>NUCLEOTIDE SEQUENCE</scope>
    <source>
        <strain evidence="1">AP13</strain>
    </source>
</reference>
<dbReference type="EMBL" id="CM029054">
    <property type="protein sequence ID" value="KAG2538565.1"/>
    <property type="molecule type" value="Genomic_DNA"/>
</dbReference>
<evidence type="ECO:0000313" key="2">
    <source>
        <dbReference type="Proteomes" id="UP000823388"/>
    </source>
</evidence>
<organism evidence="1 2">
    <name type="scientific">Panicum virgatum</name>
    <name type="common">Blackwell switchgrass</name>
    <dbReference type="NCBI Taxonomy" id="38727"/>
    <lineage>
        <taxon>Eukaryota</taxon>
        <taxon>Viridiplantae</taxon>
        <taxon>Streptophyta</taxon>
        <taxon>Embryophyta</taxon>
        <taxon>Tracheophyta</taxon>
        <taxon>Spermatophyta</taxon>
        <taxon>Magnoliopsida</taxon>
        <taxon>Liliopsida</taxon>
        <taxon>Poales</taxon>
        <taxon>Poaceae</taxon>
        <taxon>PACMAD clade</taxon>
        <taxon>Panicoideae</taxon>
        <taxon>Panicodae</taxon>
        <taxon>Paniceae</taxon>
        <taxon>Panicinae</taxon>
        <taxon>Panicum</taxon>
        <taxon>Panicum sect. Hiantes</taxon>
    </lineage>
</organism>